<keyword evidence="3" id="KW-1185">Reference proteome</keyword>
<sequence length="111" mass="11755">MARSWVQEEPSGLLTLALRRTAHVLATGLSNVHTIPYVQSPPGRLHVLYLSILPTPNETASRPPEPPIGVPKFVLASIQALQIYPASDAASLFSPSPPPKHHGIAIAGVGI</sequence>
<protein>
    <submittedName>
        <fullName evidence="1">Uncharacterized protein</fullName>
    </submittedName>
</protein>
<comment type="caution">
    <text evidence="1">The sequence shown here is derived from an EMBL/GenBank/DDBJ whole genome shotgun (WGS) entry which is preliminary data.</text>
</comment>
<evidence type="ECO:0000313" key="1">
    <source>
        <dbReference type="EMBL" id="PLW17396.1"/>
    </source>
</evidence>
<organism evidence="1 3">
    <name type="scientific">Puccinia coronata f. sp. avenae</name>
    <dbReference type="NCBI Taxonomy" id="200324"/>
    <lineage>
        <taxon>Eukaryota</taxon>
        <taxon>Fungi</taxon>
        <taxon>Dikarya</taxon>
        <taxon>Basidiomycota</taxon>
        <taxon>Pucciniomycotina</taxon>
        <taxon>Pucciniomycetes</taxon>
        <taxon>Pucciniales</taxon>
        <taxon>Pucciniaceae</taxon>
        <taxon>Puccinia</taxon>
    </lineage>
</organism>
<accession>A0A2N5SVZ4</accession>
<dbReference type="AlphaFoldDB" id="A0A2N5SVZ4"/>
<evidence type="ECO:0000313" key="3">
    <source>
        <dbReference type="Proteomes" id="UP000235388"/>
    </source>
</evidence>
<reference evidence="1 3" key="1">
    <citation type="submission" date="2017-11" db="EMBL/GenBank/DDBJ databases">
        <title>De novo assembly and phasing of dikaryotic genomes from two isolates of Puccinia coronata f. sp. avenae, the causal agent of oat crown rust.</title>
        <authorList>
            <person name="Miller M.E."/>
            <person name="Zhang Y."/>
            <person name="Omidvar V."/>
            <person name="Sperschneider J."/>
            <person name="Schwessinger B."/>
            <person name="Raley C."/>
            <person name="Palmer J.M."/>
            <person name="Garnica D."/>
            <person name="Upadhyaya N."/>
            <person name="Rathjen J."/>
            <person name="Taylor J.M."/>
            <person name="Park R.F."/>
            <person name="Dodds P.N."/>
            <person name="Hirsch C.D."/>
            <person name="Kianian S.F."/>
            <person name="Figueroa M."/>
        </authorList>
    </citation>
    <scope>NUCLEOTIDE SEQUENCE [LARGE SCALE GENOMIC DNA]</scope>
    <source>
        <strain evidence="1">12NC29</strain>
    </source>
</reference>
<dbReference type="EMBL" id="PGCJ01000004">
    <property type="protein sequence ID" value="PLW58289.1"/>
    <property type="molecule type" value="Genomic_DNA"/>
</dbReference>
<dbReference type="EMBL" id="PGCJ01000850">
    <property type="protein sequence ID" value="PLW17396.1"/>
    <property type="molecule type" value="Genomic_DNA"/>
</dbReference>
<gene>
    <name evidence="2" type="ORF">PCANC_00868</name>
    <name evidence="1" type="ORF">PCANC_14642</name>
</gene>
<dbReference type="Proteomes" id="UP000235388">
    <property type="component" value="Unassembled WGS sequence"/>
</dbReference>
<evidence type="ECO:0000313" key="2">
    <source>
        <dbReference type="EMBL" id="PLW58289.1"/>
    </source>
</evidence>
<name>A0A2N5SVZ4_9BASI</name>
<proteinExistence type="predicted"/>